<comment type="cofactor">
    <cofactor evidence="1">
        <name>Mg(2+)</name>
        <dbReference type="ChEBI" id="CHEBI:18420"/>
    </cofactor>
</comment>
<dbReference type="RefSeq" id="WP_042628139.1">
    <property type="nucleotide sequence ID" value="NZ_BSTO01000010.1"/>
</dbReference>
<dbReference type="Pfam" id="PF03328">
    <property type="entry name" value="HpcH_HpaI"/>
    <property type="match status" value="1"/>
</dbReference>
<sequence length="319" mass="33408">MTRTRATRTVLAVPGHRMKMLQSAAASAADAVFIDLEDAVPPESKRDALACAVQAIDTLDWGDKRLLVRVNAGVDGVAAEEVATLAREAARLDALLVPKVESVATLHEVERLLREQRGARAPLAVEALIETARGIVGVDAIAAAGGALAALHFGVGDFSASIGARNVEIGGTHPGYALTLKTEAGSYTTTALDLWTYPMMRLLVAARAFGLRAIDGPCGAFRDPVLTRAWALKAAAMGYDGKQVIHPEQIEPTRQAFSPTPAELEDARRTIAALEAAQAAGLAAVSLDGKLVDFANVRMAERILAMADAGNVKSRAGAS</sequence>
<dbReference type="PANTHER" id="PTHR32308">
    <property type="entry name" value="LYASE BETA SUBUNIT, PUTATIVE (AFU_ORTHOLOGUE AFUA_4G13030)-RELATED"/>
    <property type="match status" value="1"/>
</dbReference>
<feature type="binding site" evidence="5">
    <location>
        <position position="130"/>
    </location>
    <ligand>
        <name>Mg(2+)</name>
        <dbReference type="ChEBI" id="CHEBI:18420"/>
    </ligand>
</feature>
<dbReference type="InterPro" id="IPR005000">
    <property type="entry name" value="Aldolase/citrate-lyase_domain"/>
</dbReference>
<dbReference type="KEGG" id="bpla:bpln_2g17560"/>
<feature type="binding site" evidence="4">
    <location>
        <position position="130"/>
    </location>
    <ligand>
        <name>substrate</name>
    </ligand>
</feature>
<accession>A0A0B6SBX1</accession>
<name>A0A0B6SBX1_BURPL</name>
<feature type="binding site" evidence="4">
    <location>
        <position position="69"/>
    </location>
    <ligand>
        <name>substrate</name>
    </ligand>
</feature>
<evidence type="ECO:0000313" key="7">
    <source>
        <dbReference type="EMBL" id="AJK49756.1"/>
    </source>
</evidence>
<feature type="binding site" evidence="5">
    <location>
        <position position="157"/>
    </location>
    <ligand>
        <name>Mg(2+)</name>
        <dbReference type="ChEBI" id="CHEBI:18420"/>
    </ligand>
</feature>
<evidence type="ECO:0000313" key="8">
    <source>
        <dbReference type="Proteomes" id="UP000031838"/>
    </source>
</evidence>
<organism evidence="7 8">
    <name type="scientific">Burkholderia plantarii</name>
    <dbReference type="NCBI Taxonomy" id="41899"/>
    <lineage>
        <taxon>Bacteria</taxon>
        <taxon>Pseudomonadati</taxon>
        <taxon>Pseudomonadota</taxon>
        <taxon>Betaproteobacteria</taxon>
        <taxon>Burkholderiales</taxon>
        <taxon>Burkholderiaceae</taxon>
        <taxon>Burkholderia</taxon>
    </lineage>
</organism>
<evidence type="ECO:0000256" key="2">
    <source>
        <dbReference type="ARBA" id="ARBA00022723"/>
    </source>
</evidence>
<dbReference type="GO" id="GO:0000287">
    <property type="term" value="F:magnesium ion binding"/>
    <property type="evidence" value="ECO:0007669"/>
    <property type="project" value="TreeGrafter"/>
</dbReference>
<keyword evidence="2 5" id="KW-0479">Metal-binding</keyword>
<dbReference type="GO" id="GO:0006107">
    <property type="term" value="P:oxaloacetate metabolic process"/>
    <property type="evidence" value="ECO:0007669"/>
    <property type="project" value="TreeGrafter"/>
</dbReference>
<evidence type="ECO:0000256" key="3">
    <source>
        <dbReference type="ARBA" id="ARBA00022842"/>
    </source>
</evidence>
<dbReference type="PANTHER" id="PTHR32308:SF0">
    <property type="entry name" value="HPCH_HPAI ALDOLASE_CITRATE LYASE DOMAIN-CONTAINING PROTEIN"/>
    <property type="match status" value="1"/>
</dbReference>
<dbReference type="InterPro" id="IPR040442">
    <property type="entry name" value="Pyrv_kinase-like_dom_sf"/>
</dbReference>
<dbReference type="Gene3D" id="3.20.20.60">
    <property type="entry name" value="Phosphoenolpyruvate-binding domains"/>
    <property type="match status" value="1"/>
</dbReference>
<dbReference type="PIRSF" id="PIRSF015582">
    <property type="entry name" value="Cit_lyase_B"/>
    <property type="match status" value="1"/>
</dbReference>
<dbReference type="KEGG" id="bgp:BGL_2c16890"/>
<proteinExistence type="predicted"/>
<reference evidence="8" key="1">
    <citation type="submission" date="2011-03" db="EMBL/GenBank/DDBJ databases">
        <authorList>
            <person name="Voget S."/>
            <person name="Streit W.R."/>
            <person name="Jaeger K.E."/>
            <person name="Daniel R."/>
        </authorList>
    </citation>
    <scope>NUCLEOTIDE SEQUENCE [LARGE SCALE GENOMIC DNA]</scope>
    <source>
        <strain evidence="8">PG1</strain>
    </source>
</reference>
<evidence type="ECO:0000256" key="5">
    <source>
        <dbReference type="PIRSR" id="PIRSR015582-2"/>
    </source>
</evidence>
<evidence type="ECO:0000256" key="1">
    <source>
        <dbReference type="ARBA" id="ARBA00001946"/>
    </source>
</evidence>
<dbReference type="SUPFAM" id="SSF51621">
    <property type="entry name" value="Phosphoenolpyruvate/pyruvate domain"/>
    <property type="match status" value="1"/>
</dbReference>
<keyword evidence="3 5" id="KW-0460">Magnesium</keyword>
<dbReference type="AlphaFoldDB" id="A0A0B6SBX1"/>
<gene>
    <name evidence="7" type="ORF">BGL_2c16890</name>
</gene>
<dbReference type="Proteomes" id="UP000031838">
    <property type="component" value="Chromosome 2"/>
</dbReference>
<dbReference type="EMBL" id="CP002581">
    <property type="protein sequence ID" value="AJK49756.1"/>
    <property type="molecule type" value="Genomic_DNA"/>
</dbReference>
<evidence type="ECO:0000256" key="4">
    <source>
        <dbReference type="PIRSR" id="PIRSR015582-1"/>
    </source>
</evidence>
<dbReference type="GO" id="GO:0003824">
    <property type="term" value="F:catalytic activity"/>
    <property type="evidence" value="ECO:0007669"/>
    <property type="project" value="InterPro"/>
</dbReference>
<protein>
    <recommendedName>
        <fullName evidence="6">HpcH/HpaI aldolase/citrate lyase domain-containing protein</fullName>
    </recommendedName>
</protein>
<dbReference type="InterPro" id="IPR011206">
    <property type="entry name" value="Citrate_lyase_beta/mcl1/mcl2"/>
</dbReference>
<feature type="domain" description="HpcH/HpaI aldolase/citrate lyase" evidence="6">
    <location>
        <begin position="8"/>
        <end position="247"/>
    </location>
</feature>
<dbReference type="InterPro" id="IPR015813">
    <property type="entry name" value="Pyrv/PenolPyrv_kinase-like_dom"/>
</dbReference>
<evidence type="ECO:0000259" key="6">
    <source>
        <dbReference type="Pfam" id="PF03328"/>
    </source>
</evidence>
<dbReference type="HOGENOM" id="CLU_044864_0_1_4"/>
<keyword evidence="8" id="KW-1185">Reference proteome</keyword>
<reference evidence="7 8" key="2">
    <citation type="journal article" date="2016" name="Appl. Microbiol. Biotechnol.">
        <title>Mutations improving production and secretion of extracellular lipase by Burkholderia glumae PG1.</title>
        <authorList>
            <person name="Knapp A."/>
            <person name="Voget S."/>
            <person name="Gao R."/>
            <person name="Zaburannyi N."/>
            <person name="Krysciak D."/>
            <person name="Breuer M."/>
            <person name="Hauer B."/>
            <person name="Streit W.R."/>
            <person name="Muller R."/>
            <person name="Daniel R."/>
            <person name="Jaeger K.E."/>
        </authorList>
    </citation>
    <scope>NUCLEOTIDE SEQUENCE [LARGE SCALE GENOMIC DNA]</scope>
    <source>
        <strain evidence="7 8">PG1</strain>
    </source>
</reference>
<dbReference type="OrthoDB" id="348111at2"/>